<feature type="transmembrane region" description="Helical" evidence="7">
    <location>
        <begin position="246"/>
        <end position="265"/>
    </location>
</feature>
<feature type="transmembrane region" description="Helical" evidence="7">
    <location>
        <begin position="46"/>
        <end position="71"/>
    </location>
</feature>
<feature type="transmembrane region" description="Helical" evidence="7">
    <location>
        <begin position="174"/>
        <end position="195"/>
    </location>
</feature>
<gene>
    <name evidence="9" type="ORF">PLOB_00040257</name>
</gene>
<feature type="transmembrane region" description="Helical" evidence="7">
    <location>
        <begin position="434"/>
        <end position="451"/>
    </location>
</feature>
<feature type="transmembrane region" description="Helical" evidence="7">
    <location>
        <begin position="363"/>
        <end position="379"/>
    </location>
</feature>
<dbReference type="Proteomes" id="UP001159405">
    <property type="component" value="Unassembled WGS sequence"/>
</dbReference>
<name>A0ABN8P9D1_9CNID</name>
<evidence type="ECO:0000256" key="2">
    <source>
        <dbReference type="ARBA" id="ARBA00022692"/>
    </source>
</evidence>
<evidence type="ECO:0000256" key="6">
    <source>
        <dbReference type="ARBA" id="ARBA00038166"/>
    </source>
</evidence>
<dbReference type="EMBL" id="CALNXK010000061">
    <property type="protein sequence ID" value="CAH3138668.1"/>
    <property type="molecule type" value="Genomic_DNA"/>
</dbReference>
<feature type="transmembrane region" description="Helical" evidence="7">
    <location>
        <begin position="207"/>
        <end position="226"/>
    </location>
</feature>
<evidence type="ECO:0000256" key="4">
    <source>
        <dbReference type="ARBA" id="ARBA00023136"/>
    </source>
</evidence>
<dbReference type="PANTHER" id="PTHR16189:SF0">
    <property type="entry name" value="TRANSMEMBRANE PROTEIN 104"/>
    <property type="match status" value="1"/>
</dbReference>
<feature type="transmembrane region" description="Helical" evidence="7">
    <location>
        <begin position="317"/>
        <end position="343"/>
    </location>
</feature>
<evidence type="ECO:0000256" key="1">
    <source>
        <dbReference type="ARBA" id="ARBA00004141"/>
    </source>
</evidence>
<comment type="caution">
    <text evidence="9">The sequence shown here is derived from an EMBL/GenBank/DDBJ whole genome shotgun (WGS) entry which is preliminary data.</text>
</comment>
<feature type="transmembrane region" description="Helical" evidence="7">
    <location>
        <begin position="131"/>
        <end position="150"/>
    </location>
</feature>
<keyword evidence="5" id="KW-0325">Glycoprotein</keyword>
<evidence type="ECO:0000313" key="10">
    <source>
        <dbReference type="Proteomes" id="UP001159405"/>
    </source>
</evidence>
<keyword evidence="4 7" id="KW-0472">Membrane</keyword>
<keyword evidence="10" id="KW-1185">Reference proteome</keyword>
<protein>
    <recommendedName>
        <fullName evidence="8">Amino acid transporter transmembrane domain-containing protein</fullName>
    </recommendedName>
</protein>
<feature type="transmembrane region" description="Helical" evidence="7">
    <location>
        <begin position="385"/>
        <end position="408"/>
    </location>
</feature>
<feature type="transmembrane region" description="Helical" evidence="7">
    <location>
        <begin position="21"/>
        <end position="40"/>
    </location>
</feature>
<evidence type="ECO:0000256" key="7">
    <source>
        <dbReference type="SAM" id="Phobius"/>
    </source>
</evidence>
<sequence>MSGKTLQSNPSSSSYSAKVAAVFLFNLLVGVGILALPSAIAKAGVIAGILSLTTVSFMAFISVTFMIEVLATANAWRGTKTVVARKALVKGYPAQDDSVAQISQIKVKNDVFSAPLFEIEEKFEMGYMAELFLGTAGSTFFYAVLCLYLYGDLAIYAVSVATTLEKAVGTSHQISYYSFLWGFIMLIGPFCFFTFQKTTYLQLFTMVMRNSAMGLMILLTVLDIANGHYVPSDQLILWDTEKSKELIGITVFTFMCQHTIPSIILPLADKSKTLRVVLIDYIIVLLYCSIIVFSAVINKPASQISPLYSLNFSDHSVTVLAKFLSLYPVFTLSSNFPLICITLRNNLMTLFPISKDIFCRQQLFTLIALVPPVVIAIFIHDVGQLVALTGSFAGLAIMFVTPGLLVLYSRDKLDRTVPQWCQIHHHKSPFQHKAWVYLTLAFAAFVLITRIF</sequence>
<keyword evidence="2 7" id="KW-0812">Transmembrane</keyword>
<evidence type="ECO:0000313" key="9">
    <source>
        <dbReference type="EMBL" id="CAH3138668.1"/>
    </source>
</evidence>
<comment type="similarity">
    <text evidence="6">Belongs to the TMEM104 family.</text>
</comment>
<accession>A0ABN8P9D1</accession>
<evidence type="ECO:0000256" key="3">
    <source>
        <dbReference type="ARBA" id="ARBA00022989"/>
    </source>
</evidence>
<comment type="subcellular location">
    <subcellularLocation>
        <location evidence="1">Membrane</location>
        <topology evidence="1">Multi-pass membrane protein</topology>
    </subcellularLocation>
</comment>
<feature type="transmembrane region" description="Helical" evidence="7">
    <location>
        <begin position="277"/>
        <end position="297"/>
    </location>
</feature>
<dbReference type="PANTHER" id="PTHR16189">
    <property type="entry name" value="TRANSMEMBRANE PROTEIN 104-RELATED"/>
    <property type="match status" value="1"/>
</dbReference>
<organism evidence="9 10">
    <name type="scientific">Porites lobata</name>
    <dbReference type="NCBI Taxonomy" id="104759"/>
    <lineage>
        <taxon>Eukaryota</taxon>
        <taxon>Metazoa</taxon>
        <taxon>Cnidaria</taxon>
        <taxon>Anthozoa</taxon>
        <taxon>Hexacorallia</taxon>
        <taxon>Scleractinia</taxon>
        <taxon>Fungiina</taxon>
        <taxon>Poritidae</taxon>
        <taxon>Porites</taxon>
    </lineage>
</organism>
<evidence type="ECO:0000259" key="8">
    <source>
        <dbReference type="Pfam" id="PF01490"/>
    </source>
</evidence>
<dbReference type="Pfam" id="PF01490">
    <property type="entry name" value="Aa_trans"/>
    <property type="match status" value="1"/>
</dbReference>
<reference evidence="9 10" key="1">
    <citation type="submission" date="2022-05" db="EMBL/GenBank/DDBJ databases">
        <authorList>
            <consortium name="Genoscope - CEA"/>
            <person name="William W."/>
        </authorList>
    </citation>
    <scope>NUCLEOTIDE SEQUENCE [LARGE SCALE GENOMIC DNA]</scope>
</reference>
<evidence type="ECO:0000256" key="5">
    <source>
        <dbReference type="ARBA" id="ARBA00023180"/>
    </source>
</evidence>
<dbReference type="InterPro" id="IPR013057">
    <property type="entry name" value="AA_transpt_TM"/>
</dbReference>
<feature type="domain" description="Amino acid transporter transmembrane" evidence="8">
    <location>
        <begin position="16"/>
        <end position="409"/>
    </location>
</feature>
<proteinExistence type="inferred from homology"/>
<keyword evidence="3 7" id="KW-1133">Transmembrane helix</keyword>